<feature type="domain" description="N-acetyltransferase" evidence="1">
    <location>
        <begin position="10"/>
        <end position="165"/>
    </location>
</feature>
<dbReference type="InterPro" id="IPR051531">
    <property type="entry name" value="N-acetyltransferase"/>
</dbReference>
<dbReference type="InterPro" id="IPR000182">
    <property type="entry name" value="GNAT_dom"/>
</dbReference>
<reference evidence="2 3" key="1">
    <citation type="submission" date="2020-08" db="EMBL/GenBank/DDBJ databases">
        <title>Sequencing the genomes of 1000 actinobacteria strains.</title>
        <authorList>
            <person name="Klenk H.-P."/>
        </authorList>
    </citation>
    <scope>NUCLEOTIDE SEQUENCE [LARGE SCALE GENOMIC DNA]</scope>
    <source>
        <strain evidence="2 3">DSM 40129</strain>
    </source>
</reference>
<dbReference type="GeneID" id="93838647"/>
<organism evidence="2 3">
    <name type="scientific">Streptomyces collinus</name>
    <dbReference type="NCBI Taxonomy" id="42684"/>
    <lineage>
        <taxon>Bacteria</taxon>
        <taxon>Bacillati</taxon>
        <taxon>Actinomycetota</taxon>
        <taxon>Actinomycetes</taxon>
        <taxon>Kitasatosporales</taxon>
        <taxon>Streptomycetaceae</taxon>
        <taxon>Streptomyces</taxon>
    </lineage>
</organism>
<comment type="caution">
    <text evidence="2">The sequence shown here is derived from an EMBL/GenBank/DDBJ whole genome shotgun (WGS) entry which is preliminary data.</text>
</comment>
<name>A0AA89PYG8_STRCU</name>
<dbReference type="PANTHER" id="PTHR43792:SF1">
    <property type="entry name" value="N-ACETYLTRANSFERASE DOMAIN-CONTAINING PROTEIN"/>
    <property type="match status" value="1"/>
</dbReference>
<dbReference type="InterPro" id="IPR016181">
    <property type="entry name" value="Acyl_CoA_acyltransferase"/>
</dbReference>
<dbReference type="SUPFAM" id="SSF55729">
    <property type="entry name" value="Acyl-CoA N-acyltransferases (Nat)"/>
    <property type="match status" value="1"/>
</dbReference>
<proteinExistence type="predicted"/>
<dbReference type="PROSITE" id="PS51186">
    <property type="entry name" value="GNAT"/>
    <property type="match status" value="1"/>
</dbReference>
<dbReference type="Proteomes" id="UP000579531">
    <property type="component" value="Unassembled WGS sequence"/>
</dbReference>
<gene>
    <name evidence="2" type="ORF">HNR72_002250</name>
</gene>
<dbReference type="AlphaFoldDB" id="A0AA89PYG8"/>
<evidence type="ECO:0000313" key="2">
    <source>
        <dbReference type="EMBL" id="MBB5811222.1"/>
    </source>
</evidence>
<evidence type="ECO:0000313" key="3">
    <source>
        <dbReference type="Proteomes" id="UP000579531"/>
    </source>
</evidence>
<dbReference type="RefSeq" id="WP_184846552.1">
    <property type="nucleotide sequence ID" value="NZ_BAABFE010000006.1"/>
</dbReference>
<protein>
    <submittedName>
        <fullName evidence="2">RimJ/RimL family protein N-acetyltransferase</fullName>
    </submittedName>
</protein>
<dbReference type="PANTHER" id="PTHR43792">
    <property type="entry name" value="GNAT FAMILY, PUTATIVE (AFU_ORTHOLOGUE AFUA_3G00765)-RELATED-RELATED"/>
    <property type="match status" value="1"/>
</dbReference>
<sequence length="181" mass="19676">MPPTLHTARLLLDPYTPDDEEGFVALFQDVRVSPWMGDGPSSEADDRALFGRIFSKVYARDLFGVWAVRRDGRLIGHAEIKRTDEVDGHEIVYALSPAVWGSGLGTELAEALVAYGFGTLGLSEVHATVAAENEASLRLLGRVGFAHVRDIEEDDGGLTRVLTASRTPRSATSSPLRGRRS</sequence>
<accession>A0AA89PYG8</accession>
<evidence type="ECO:0000259" key="1">
    <source>
        <dbReference type="PROSITE" id="PS51186"/>
    </source>
</evidence>
<dbReference type="CDD" id="cd04301">
    <property type="entry name" value="NAT_SF"/>
    <property type="match status" value="1"/>
</dbReference>
<dbReference type="Pfam" id="PF13302">
    <property type="entry name" value="Acetyltransf_3"/>
    <property type="match status" value="1"/>
</dbReference>
<dbReference type="EMBL" id="JACHLX010000001">
    <property type="protein sequence ID" value="MBB5811222.1"/>
    <property type="molecule type" value="Genomic_DNA"/>
</dbReference>
<keyword evidence="3" id="KW-1185">Reference proteome</keyword>
<dbReference type="Gene3D" id="3.40.630.30">
    <property type="match status" value="1"/>
</dbReference>
<dbReference type="GO" id="GO:0016747">
    <property type="term" value="F:acyltransferase activity, transferring groups other than amino-acyl groups"/>
    <property type="evidence" value="ECO:0007669"/>
    <property type="project" value="InterPro"/>
</dbReference>